<feature type="region of interest" description="Disordered" evidence="1">
    <location>
        <begin position="47"/>
        <end position="67"/>
    </location>
</feature>
<comment type="caution">
    <text evidence="2">The sequence shown here is derived from an EMBL/GenBank/DDBJ whole genome shotgun (WGS) entry which is preliminary data.</text>
</comment>
<dbReference type="AlphaFoldDB" id="A0AAW0NEJ5"/>
<evidence type="ECO:0000313" key="3">
    <source>
        <dbReference type="Proteomes" id="UP001460270"/>
    </source>
</evidence>
<dbReference type="EMBL" id="JBBPFD010000017">
    <property type="protein sequence ID" value="KAK7891195.1"/>
    <property type="molecule type" value="Genomic_DNA"/>
</dbReference>
<reference evidence="3" key="1">
    <citation type="submission" date="2024-04" db="EMBL/GenBank/DDBJ databases">
        <title>Salinicola lusitanus LLJ914,a marine bacterium isolated from the Okinawa Trough.</title>
        <authorList>
            <person name="Li J."/>
        </authorList>
    </citation>
    <scope>NUCLEOTIDE SEQUENCE [LARGE SCALE GENOMIC DNA]</scope>
</reference>
<feature type="compositionally biased region" description="Polar residues" evidence="1">
    <location>
        <begin position="47"/>
        <end position="60"/>
    </location>
</feature>
<sequence>MKSIFSEDCSGLMRLSIHYTSALARIRVCLNENEPQLTASGVTGTLQETRTCPDQNSSRNAMDDPSVNYGRADGDDSGTEHVHENQEMVQRQHLALVTQEDGTQQQVAIMAPDMSSFQTVEEAAYAQDQDGPVTLLATSNGTHIAVQLSESPSLEEAIRIASRIQQGESPGLED</sequence>
<evidence type="ECO:0000313" key="2">
    <source>
        <dbReference type="EMBL" id="KAK7891195.1"/>
    </source>
</evidence>
<keyword evidence="3" id="KW-1185">Reference proteome</keyword>
<accession>A0AAW0NEJ5</accession>
<dbReference type="Proteomes" id="UP001460270">
    <property type="component" value="Unassembled WGS sequence"/>
</dbReference>
<proteinExistence type="predicted"/>
<gene>
    <name evidence="2" type="ORF">WMY93_023158</name>
</gene>
<protein>
    <submittedName>
        <fullName evidence="2">Uncharacterized protein</fullName>
    </submittedName>
</protein>
<name>A0AAW0NEJ5_9GOBI</name>
<organism evidence="2 3">
    <name type="scientific">Mugilogobius chulae</name>
    <name type="common">yellowstripe goby</name>
    <dbReference type="NCBI Taxonomy" id="88201"/>
    <lineage>
        <taxon>Eukaryota</taxon>
        <taxon>Metazoa</taxon>
        <taxon>Chordata</taxon>
        <taxon>Craniata</taxon>
        <taxon>Vertebrata</taxon>
        <taxon>Euteleostomi</taxon>
        <taxon>Actinopterygii</taxon>
        <taxon>Neopterygii</taxon>
        <taxon>Teleostei</taxon>
        <taxon>Neoteleostei</taxon>
        <taxon>Acanthomorphata</taxon>
        <taxon>Gobiaria</taxon>
        <taxon>Gobiiformes</taxon>
        <taxon>Gobioidei</taxon>
        <taxon>Gobiidae</taxon>
        <taxon>Gobionellinae</taxon>
        <taxon>Mugilogobius</taxon>
    </lineage>
</organism>
<evidence type="ECO:0000256" key="1">
    <source>
        <dbReference type="SAM" id="MobiDB-lite"/>
    </source>
</evidence>